<dbReference type="PANTHER" id="PTHR12197:SF251">
    <property type="entry name" value="EG:BACR7C10.4 PROTEIN"/>
    <property type="match status" value="1"/>
</dbReference>
<dbReference type="InterPro" id="IPR050869">
    <property type="entry name" value="H3K4_H4K5_MeTrfase"/>
</dbReference>
<feature type="domain" description="SET" evidence="5">
    <location>
        <begin position="41"/>
        <end position="258"/>
    </location>
</feature>
<dbReference type="CDD" id="cd20071">
    <property type="entry name" value="SET_SMYD"/>
    <property type="match status" value="1"/>
</dbReference>
<dbReference type="PROSITE" id="PS50280">
    <property type="entry name" value="SET"/>
    <property type="match status" value="1"/>
</dbReference>
<dbReference type="Gene3D" id="1.10.220.160">
    <property type="match status" value="1"/>
</dbReference>
<organism evidence="7 8">
    <name type="scientific">Agrocybe pediades</name>
    <dbReference type="NCBI Taxonomy" id="84607"/>
    <lineage>
        <taxon>Eukaryota</taxon>
        <taxon>Fungi</taxon>
        <taxon>Dikarya</taxon>
        <taxon>Basidiomycota</taxon>
        <taxon>Agaricomycotina</taxon>
        <taxon>Agaricomycetes</taxon>
        <taxon>Agaricomycetidae</taxon>
        <taxon>Agaricales</taxon>
        <taxon>Agaricineae</taxon>
        <taxon>Strophariaceae</taxon>
        <taxon>Agrocybe</taxon>
    </lineage>
</organism>
<dbReference type="Pfam" id="PF00856">
    <property type="entry name" value="SET"/>
    <property type="match status" value="1"/>
</dbReference>
<accession>A0A8H4VR00</accession>
<feature type="domain" description="MYND-type" evidence="6">
    <location>
        <begin position="64"/>
        <end position="103"/>
    </location>
</feature>
<dbReference type="AlphaFoldDB" id="A0A8H4VR00"/>
<evidence type="ECO:0008006" key="9">
    <source>
        <dbReference type="Google" id="ProtNLM"/>
    </source>
</evidence>
<dbReference type="InterPro" id="IPR046341">
    <property type="entry name" value="SET_dom_sf"/>
</dbReference>
<dbReference type="Gene3D" id="2.170.270.10">
    <property type="entry name" value="SET domain"/>
    <property type="match status" value="1"/>
</dbReference>
<protein>
    <recommendedName>
        <fullName evidence="9">SET domain-containing protein</fullName>
    </recommendedName>
</protein>
<reference evidence="7 8" key="1">
    <citation type="submission" date="2019-12" db="EMBL/GenBank/DDBJ databases">
        <authorList>
            <person name="Floudas D."/>
            <person name="Bentzer J."/>
            <person name="Ahren D."/>
            <person name="Johansson T."/>
            <person name="Persson P."/>
            <person name="Tunlid A."/>
        </authorList>
    </citation>
    <scope>NUCLEOTIDE SEQUENCE [LARGE SCALE GENOMIC DNA]</scope>
    <source>
        <strain evidence="7 8">CBS 102.39</strain>
    </source>
</reference>
<evidence type="ECO:0000256" key="4">
    <source>
        <dbReference type="PROSITE-ProRule" id="PRU00134"/>
    </source>
</evidence>
<dbReference type="Pfam" id="PF01753">
    <property type="entry name" value="zf-MYND"/>
    <property type="match status" value="1"/>
</dbReference>
<proteinExistence type="predicted"/>
<dbReference type="Proteomes" id="UP000521872">
    <property type="component" value="Unassembled WGS sequence"/>
</dbReference>
<dbReference type="PROSITE" id="PS50865">
    <property type="entry name" value="ZF_MYND_2"/>
    <property type="match status" value="1"/>
</dbReference>
<sequence length="454" mass="50349">MDHGWTMASKQNPPRWIPNTLRLASHENARDKAVATGHLDPGSSILKTPAFATILLDSEKGRRCDHCFRKNAGLKKCTGCGSYWYCDAHCQAAQWQAHHKRLCKAFNSYTSSTAFQALQRHEKYDSILLSHVLAHITLLPDAYASEDMMYSVLLSLLPGPQHPSNTASDLPICPIRPPPPPDILRKIYARFGNNNFAIHSHLTSIGHGVFPIASRLFNHSCVPNAAAKYILSPTGSVTMDVVALRIIAPGEEICLPYLDPGLLQTREQILELSYGFKCDCVFCCFLRKIGPLPEIPEGEKELSSLEEQLTSFANISSISELKLPNPSIEKTPSVLHCLLRESYMTKLSETFSKASHEQKYDVALKSGITLLSLYLLVYPENYPQIGMHLLELAKTAWNATISASSDRFPQEMRRRVEVFLTLAFQVLTILGDEGDSDGPMEKITLLGGLLAAEA</sequence>
<keyword evidence="1" id="KW-0479">Metal-binding</keyword>
<gene>
    <name evidence="7" type="ORF">D9613_005934</name>
</gene>
<evidence type="ECO:0000313" key="8">
    <source>
        <dbReference type="Proteomes" id="UP000521872"/>
    </source>
</evidence>
<dbReference type="InterPro" id="IPR001214">
    <property type="entry name" value="SET_dom"/>
</dbReference>
<dbReference type="GO" id="GO:0005634">
    <property type="term" value="C:nucleus"/>
    <property type="evidence" value="ECO:0007669"/>
    <property type="project" value="TreeGrafter"/>
</dbReference>
<evidence type="ECO:0000259" key="6">
    <source>
        <dbReference type="PROSITE" id="PS50865"/>
    </source>
</evidence>
<name>A0A8H4VR00_9AGAR</name>
<keyword evidence="3" id="KW-0862">Zinc</keyword>
<dbReference type="SUPFAM" id="SSF82199">
    <property type="entry name" value="SET domain"/>
    <property type="match status" value="1"/>
</dbReference>
<dbReference type="GO" id="GO:0008270">
    <property type="term" value="F:zinc ion binding"/>
    <property type="evidence" value="ECO:0007669"/>
    <property type="project" value="UniProtKB-KW"/>
</dbReference>
<keyword evidence="2 4" id="KW-0863">Zinc-finger</keyword>
<comment type="caution">
    <text evidence="7">The sequence shown here is derived from an EMBL/GenBank/DDBJ whole genome shotgun (WGS) entry which is preliminary data.</text>
</comment>
<evidence type="ECO:0000259" key="5">
    <source>
        <dbReference type="PROSITE" id="PS50280"/>
    </source>
</evidence>
<keyword evidence="8" id="KW-1185">Reference proteome</keyword>
<dbReference type="PROSITE" id="PS01360">
    <property type="entry name" value="ZF_MYND_1"/>
    <property type="match status" value="1"/>
</dbReference>
<dbReference type="InterPro" id="IPR002893">
    <property type="entry name" value="Znf_MYND"/>
</dbReference>
<dbReference type="EMBL" id="JAACJL010000030">
    <property type="protein sequence ID" value="KAF4617145.1"/>
    <property type="molecule type" value="Genomic_DNA"/>
</dbReference>
<evidence type="ECO:0000256" key="2">
    <source>
        <dbReference type="ARBA" id="ARBA00022771"/>
    </source>
</evidence>
<evidence type="ECO:0000256" key="3">
    <source>
        <dbReference type="ARBA" id="ARBA00022833"/>
    </source>
</evidence>
<evidence type="ECO:0000256" key="1">
    <source>
        <dbReference type="ARBA" id="ARBA00022723"/>
    </source>
</evidence>
<evidence type="ECO:0000313" key="7">
    <source>
        <dbReference type="EMBL" id="KAF4617145.1"/>
    </source>
</evidence>
<dbReference type="PANTHER" id="PTHR12197">
    <property type="entry name" value="HISTONE-LYSINE N-METHYLTRANSFERASE SMYD"/>
    <property type="match status" value="1"/>
</dbReference>
<dbReference type="Gene3D" id="6.10.140.2220">
    <property type="match status" value="1"/>
</dbReference>